<dbReference type="AlphaFoldDB" id="A0A1A7XPR5"/>
<gene>
    <name evidence="14" type="primary">ZNF384</name>
</gene>
<dbReference type="GO" id="GO:0000978">
    <property type="term" value="F:RNA polymerase II cis-regulatory region sequence-specific DNA binding"/>
    <property type="evidence" value="ECO:0007669"/>
    <property type="project" value="TreeGrafter"/>
</dbReference>
<reference evidence="14" key="1">
    <citation type="submission" date="2016-05" db="EMBL/GenBank/DDBJ databases">
        <authorList>
            <person name="Lavstsen T."/>
            <person name="Jespersen J.S."/>
        </authorList>
    </citation>
    <scope>NUCLEOTIDE SEQUENCE</scope>
    <source>
        <tissue evidence="14">Brain</tissue>
    </source>
</reference>
<evidence type="ECO:0000313" key="14">
    <source>
        <dbReference type="EMBL" id="SBP20071.1"/>
    </source>
</evidence>
<evidence type="ECO:0000256" key="6">
    <source>
        <dbReference type="ARBA" id="ARBA00022833"/>
    </source>
</evidence>
<dbReference type="SMART" id="SM00355">
    <property type="entry name" value="ZnF_C2H2"/>
    <property type="match status" value="5"/>
</dbReference>
<keyword evidence="10" id="KW-0539">Nucleus</keyword>
<feature type="region of interest" description="Disordered" evidence="12">
    <location>
        <begin position="56"/>
        <end position="81"/>
    </location>
</feature>
<feature type="region of interest" description="Disordered" evidence="12">
    <location>
        <begin position="374"/>
        <end position="430"/>
    </location>
</feature>
<evidence type="ECO:0000256" key="2">
    <source>
        <dbReference type="ARBA" id="ARBA00006991"/>
    </source>
</evidence>
<dbReference type="SUPFAM" id="SSF57667">
    <property type="entry name" value="beta-beta-alpha zinc fingers"/>
    <property type="match status" value="3"/>
</dbReference>
<evidence type="ECO:0000259" key="13">
    <source>
        <dbReference type="PROSITE" id="PS50157"/>
    </source>
</evidence>
<dbReference type="GO" id="GO:0005634">
    <property type="term" value="C:nucleus"/>
    <property type="evidence" value="ECO:0007669"/>
    <property type="project" value="UniProtKB-SubCell"/>
</dbReference>
<dbReference type="FunFam" id="3.30.160.60:FF:000233">
    <property type="entry name" value="Putative zinc finger protein 362"/>
    <property type="match status" value="1"/>
</dbReference>
<feature type="domain" description="C2H2-type" evidence="13">
    <location>
        <begin position="342"/>
        <end position="369"/>
    </location>
</feature>
<feature type="compositionally biased region" description="Low complexity" evidence="12">
    <location>
        <begin position="376"/>
        <end position="389"/>
    </location>
</feature>
<evidence type="ECO:0000256" key="11">
    <source>
        <dbReference type="PROSITE-ProRule" id="PRU00042"/>
    </source>
</evidence>
<comment type="subcellular location">
    <subcellularLocation>
        <location evidence="1">Nucleus</location>
    </subcellularLocation>
</comment>
<dbReference type="Gene3D" id="3.30.160.60">
    <property type="entry name" value="Classic Zinc Finger"/>
    <property type="match status" value="5"/>
</dbReference>
<dbReference type="GO" id="GO:0000981">
    <property type="term" value="F:DNA-binding transcription factor activity, RNA polymerase II-specific"/>
    <property type="evidence" value="ECO:0007669"/>
    <property type="project" value="TreeGrafter"/>
</dbReference>
<dbReference type="InterPro" id="IPR013087">
    <property type="entry name" value="Znf_C2H2_type"/>
</dbReference>
<dbReference type="FunFam" id="3.30.160.60:FF:000158">
    <property type="entry name" value="Zinc finger protein 362"/>
    <property type="match status" value="1"/>
</dbReference>
<feature type="compositionally biased region" description="Gly residues" evidence="12">
    <location>
        <begin position="407"/>
        <end position="417"/>
    </location>
</feature>
<evidence type="ECO:0000256" key="7">
    <source>
        <dbReference type="ARBA" id="ARBA00023015"/>
    </source>
</evidence>
<feature type="region of interest" description="Disordered" evidence="12">
    <location>
        <begin position="187"/>
        <end position="223"/>
    </location>
</feature>
<feature type="domain" description="C2H2-type" evidence="13">
    <location>
        <begin position="312"/>
        <end position="339"/>
    </location>
</feature>
<evidence type="ECO:0000256" key="1">
    <source>
        <dbReference type="ARBA" id="ARBA00004123"/>
    </source>
</evidence>
<reference evidence="14" key="2">
    <citation type="submission" date="2016-06" db="EMBL/GenBank/DDBJ databases">
        <title>The genome of a short-lived fish provides insights into sex chromosome evolution and the genetic control of aging.</title>
        <authorList>
            <person name="Reichwald K."/>
            <person name="Felder M."/>
            <person name="Petzold A."/>
            <person name="Koch P."/>
            <person name="Groth M."/>
            <person name="Platzer M."/>
        </authorList>
    </citation>
    <scope>NUCLEOTIDE SEQUENCE</scope>
    <source>
        <tissue evidence="14">Brain</tissue>
    </source>
</reference>
<feature type="domain" description="C2H2-type" evidence="13">
    <location>
        <begin position="254"/>
        <end position="281"/>
    </location>
</feature>
<keyword evidence="8" id="KW-0238">DNA-binding</keyword>
<keyword evidence="6" id="KW-0862">Zinc</keyword>
<organism evidence="14">
    <name type="scientific">Iconisemion striatum</name>
    <dbReference type="NCBI Taxonomy" id="60296"/>
    <lineage>
        <taxon>Eukaryota</taxon>
        <taxon>Metazoa</taxon>
        <taxon>Chordata</taxon>
        <taxon>Craniata</taxon>
        <taxon>Vertebrata</taxon>
        <taxon>Euteleostomi</taxon>
        <taxon>Actinopterygii</taxon>
        <taxon>Neopterygii</taxon>
        <taxon>Teleostei</taxon>
        <taxon>Neoteleostei</taxon>
        <taxon>Acanthomorphata</taxon>
        <taxon>Ovalentaria</taxon>
        <taxon>Atherinomorphae</taxon>
        <taxon>Cyprinodontiformes</taxon>
        <taxon>Nothobranchiidae</taxon>
        <taxon>Iconisemion</taxon>
    </lineage>
</organism>
<comment type="similarity">
    <text evidence="2">Belongs to the krueppel C2H2-type zinc-finger protein family.</text>
</comment>
<evidence type="ECO:0000256" key="4">
    <source>
        <dbReference type="ARBA" id="ARBA00022737"/>
    </source>
</evidence>
<dbReference type="PROSITE" id="PS50157">
    <property type="entry name" value="ZINC_FINGER_C2H2_2"/>
    <property type="match status" value="5"/>
</dbReference>
<proteinExistence type="inferred from homology"/>
<evidence type="ECO:0000256" key="9">
    <source>
        <dbReference type="ARBA" id="ARBA00023163"/>
    </source>
</evidence>
<evidence type="ECO:0000256" key="8">
    <source>
        <dbReference type="ARBA" id="ARBA00023125"/>
    </source>
</evidence>
<dbReference type="PROSITE" id="PS00028">
    <property type="entry name" value="ZINC_FINGER_C2H2_1"/>
    <property type="match status" value="5"/>
</dbReference>
<keyword evidence="7" id="KW-0805">Transcription regulation</keyword>
<dbReference type="FunFam" id="3.30.160.60:FF:000216">
    <property type="entry name" value="Zinc finger protein 384 like"/>
    <property type="match status" value="1"/>
</dbReference>
<keyword evidence="3" id="KW-0479">Metal-binding</keyword>
<dbReference type="GO" id="GO:0008270">
    <property type="term" value="F:zinc ion binding"/>
    <property type="evidence" value="ECO:0007669"/>
    <property type="project" value="UniProtKB-KW"/>
</dbReference>
<dbReference type="PANTHER" id="PTHR23226:SF160">
    <property type="entry name" value="PLURIPOTENCY ASSOCIATED TRANSCRIPT 25-RELATED"/>
    <property type="match status" value="1"/>
</dbReference>
<feature type="compositionally biased region" description="Basic and acidic residues" evidence="12">
    <location>
        <begin position="208"/>
        <end position="223"/>
    </location>
</feature>
<dbReference type="Pfam" id="PF00096">
    <property type="entry name" value="zf-C2H2"/>
    <property type="match status" value="5"/>
</dbReference>
<keyword evidence="9" id="KW-0804">Transcription</keyword>
<dbReference type="InterPro" id="IPR036236">
    <property type="entry name" value="Znf_C2H2_sf"/>
</dbReference>
<dbReference type="FunFam" id="3.30.160.60:FF:000377">
    <property type="entry name" value="zinc finger protein 362 isoform X4"/>
    <property type="match status" value="1"/>
</dbReference>
<dbReference type="EMBL" id="HADW01018671">
    <property type="protein sequence ID" value="SBP20071.1"/>
    <property type="molecule type" value="Transcribed_RNA"/>
</dbReference>
<sequence length="479" mass="51997">MEDSHFNSSYFWAPVPTMSGQIENAMFLNKVKEQQEKNAPFPPSSASHYQTALLTIPTPGAKTDGGGPHGTATHLHSSHSTQNITVLPVPSTSIMTAAGLVITTPQGTLVSPTSSQSFVSGHPATTMIVSALQSPEKKGDGSSHVVVMPTPSKRGRKRKTTTVSRVGPLGGPGNETIILTHLTPGGQVTSLQHHTGEPYELSNEDEDHGPKDTTKTYRSHTESKPHKCPHCTKSFANSSYLAQHTRIHTGVKPYSCAYCDKCFRQLSHLQQHSRIHTGDRPYKCTQPGCEKSFTQLSNLQSHRRQHNKDKPYKCPNCNKGYIDSASLEVHMSTHTVKHARIYSCSLCSRTYTSETYLVKHMEKHNPDQLTAPAVMAAQRSQSQAQGQADARGRLESADGGSNRPGRAGSGAAGGGQQGQNQSSYPQTETMPCPFDLHQFKTVSAGDLHYKPVTVADLTSHKDLCLTVSTSTIQVEHLNS</sequence>
<feature type="region of interest" description="Disordered" evidence="12">
    <location>
        <begin position="134"/>
        <end position="173"/>
    </location>
</feature>
<keyword evidence="4" id="KW-0677">Repeat</keyword>
<dbReference type="PANTHER" id="PTHR23226">
    <property type="entry name" value="ZINC FINGER AND SCAN DOMAIN-CONTAINING"/>
    <property type="match status" value="1"/>
</dbReference>
<evidence type="ECO:0000256" key="12">
    <source>
        <dbReference type="SAM" id="MobiDB-lite"/>
    </source>
</evidence>
<evidence type="ECO:0000256" key="10">
    <source>
        <dbReference type="ARBA" id="ARBA00023242"/>
    </source>
</evidence>
<name>A0A1A7XPR5_9TELE</name>
<keyword evidence="5 11" id="KW-0863">Zinc-finger</keyword>
<evidence type="ECO:0000256" key="5">
    <source>
        <dbReference type="ARBA" id="ARBA00022771"/>
    </source>
</evidence>
<accession>A0A1A7XPR5</accession>
<protein>
    <submittedName>
        <fullName evidence="14">Zinc finger protein 384</fullName>
    </submittedName>
</protein>
<feature type="domain" description="C2H2-type" evidence="13">
    <location>
        <begin position="226"/>
        <end position="253"/>
    </location>
</feature>
<evidence type="ECO:0000256" key="3">
    <source>
        <dbReference type="ARBA" id="ARBA00022723"/>
    </source>
</evidence>
<feature type="domain" description="C2H2-type" evidence="13">
    <location>
        <begin position="282"/>
        <end position="311"/>
    </location>
</feature>